<gene>
    <name evidence="2" type="ORF">EDB92DRAFT_1817835</name>
</gene>
<dbReference type="AlphaFoldDB" id="A0AAD4LFE5"/>
<dbReference type="EMBL" id="JAKELL010000046">
    <property type="protein sequence ID" value="KAH8987581.1"/>
    <property type="molecule type" value="Genomic_DNA"/>
</dbReference>
<organism evidence="2 3">
    <name type="scientific">Lactarius akahatsu</name>
    <dbReference type="NCBI Taxonomy" id="416441"/>
    <lineage>
        <taxon>Eukaryota</taxon>
        <taxon>Fungi</taxon>
        <taxon>Dikarya</taxon>
        <taxon>Basidiomycota</taxon>
        <taxon>Agaricomycotina</taxon>
        <taxon>Agaricomycetes</taxon>
        <taxon>Russulales</taxon>
        <taxon>Russulaceae</taxon>
        <taxon>Lactarius</taxon>
    </lineage>
</organism>
<evidence type="ECO:0000256" key="1">
    <source>
        <dbReference type="SAM" id="MobiDB-lite"/>
    </source>
</evidence>
<dbReference type="Proteomes" id="UP001201163">
    <property type="component" value="Unassembled WGS sequence"/>
</dbReference>
<protein>
    <submittedName>
        <fullName evidence="2">Uncharacterized protein</fullName>
    </submittedName>
</protein>
<feature type="region of interest" description="Disordered" evidence="1">
    <location>
        <begin position="32"/>
        <end position="58"/>
    </location>
</feature>
<evidence type="ECO:0000313" key="2">
    <source>
        <dbReference type="EMBL" id="KAH8987581.1"/>
    </source>
</evidence>
<keyword evidence="3" id="KW-1185">Reference proteome</keyword>
<reference evidence="2" key="1">
    <citation type="submission" date="2022-01" db="EMBL/GenBank/DDBJ databases">
        <title>Comparative genomics reveals a dynamic genome evolution in the ectomycorrhizal milk-cap (Lactarius) mushrooms.</title>
        <authorList>
            <consortium name="DOE Joint Genome Institute"/>
            <person name="Lebreton A."/>
            <person name="Tang N."/>
            <person name="Kuo A."/>
            <person name="LaButti K."/>
            <person name="Drula E."/>
            <person name="Barry K."/>
            <person name="Clum A."/>
            <person name="Lipzen A."/>
            <person name="Mousain D."/>
            <person name="Ng V."/>
            <person name="Wang R."/>
            <person name="Wang X."/>
            <person name="Dai Y."/>
            <person name="Henrissat B."/>
            <person name="Grigoriev I.V."/>
            <person name="Guerin-Laguette A."/>
            <person name="Yu F."/>
            <person name="Martin F.M."/>
        </authorList>
    </citation>
    <scope>NUCLEOTIDE SEQUENCE</scope>
    <source>
        <strain evidence="2">QP</strain>
    </source>
</reference>
<proteinExistence type="predicted"/>
<name>A0AAD4LFE5_9AGAM</name>
<comment type="caution">
    <text evidence="2">The sequence shown here is derived from an EMBL/GenBank/DDBJ whole genome shotgun (WGS) entry which is preliminary data.</text>
</comment>
<accession>A0AAD4LFE5</accession>
<evidence type="ECO:0000313" key="3">
    <source>
        <dbReference type="Proteomes" id="UP001201163"/>
    </source>
</evidence>
<sequence>MDEPMERIQQLWPAEPTKDHLHICVRLPSAIGKRKPEAEDETERGKPPKSELHESDISDFSRIPSHKVQAAWDLYTNMWGQPLKDVVQTIHGQQNVLEYVPSEKLRKLGLKFLGFIEPNHRSQYWSREDLFLILCPTSPVKQQESHSVSNGCILFDDGGPQEFSRFQKQTVALADSTATGMEPSCVAFQDAAKAYVRVIQTTSPALDHSKGWYKEVSANQYVMDYSSSEMDVLGFICLFKRLLSYQVCPNRKILDLNCDVLQRIYNTWGPSTYNCVHLTRHPGQEGGYAGDVESAVRNFVKKFQHSPLYINPLAESPKSFPSDQRKWARVTKGEAA</sequence>
<feature type="compositionally biased region" description="Basic and acidic residues" evidence="1">
    <location>
        <begin position="43"/>
        <end position="56"/>
    </location>
</feature>